<organism evidence="2 3">
    <name type="scientific">Apiotrichum porosum</name>
    <dbReference type="NCBI Taxonomy" id="105984"/>
    <lineage>
        <taxon>Eukaryota</taxon>
        <taxon>Fungi</taxon>
        <taxon>Dikarya</taxon>
        <taxon>Basidiomycota</taxon>
        <taxon>Agaricomycotina</taxon>
        <taxon>Tremellomycetes</taxon>
        <taxon>Trichosporonales</taxon>
        <taxon>Trichosporonaceae</taxon>
        <taxon>Apiotrichum</taxon>
    </lineage>
</organism>
<accession>A0A427XV41</accession>
<comment type="caution">
    <text evidence="2">The sequence shown here is derived from an EMBL/GenBank/DDBJ whole genome shotgun (WGS) entry which is preliminary data.</text>
</comment>
<evidence type="ECO:0000313" key="3">
    <source>
        <dbReference type="Proteomes" id="UP000279236"/>
    </source>
</evidence>
<feature type="region of interest" description="Disordered" evidence="1">
    <location>
        <begin position="73"/>
        <end position="128"/>
    </location>
</feature>
<feature type="compositionally biased region" description="Basic and acidic residues" evidence="1">
    <location>
        <begin position="73"/>
        <end position="91"/>
    </location>
</feature>
<proteinExistence type="predicted"/>
<dbReference type="AlphaFoldDB" id="A0A427XV41"/>
<protein>
    <submittedName>
        <fullName evidence="2">Uncharacterized protein</fullName>
    </submittedName>
</protein>
<gene>
    <name evidence="2" type="ORF">EHS24_007694</name>
</gene>
<dbReference type="GeneID" id="39592237"/>
<feature type="region of interest" description="Disordered" evidence="1">
    <location>
        <begin position="148"/>
        <end position="173"/>
    </location>
</feature>
<dbReference type="Proteomes" id="UP000279236">
    <property type="component" value="Unassembled WGS sequence"/>
</dbReference>
<feature type="compositionally biased region" description="Basic and acidic residues" evidence="1">
    <location>
        <begin position="152"/>
        <end position="173"/>
    </location>
</feature>
<evidence type="ECO:0000256" key="1">
    <source>
        <dbReference type="SAM" id="MobiDB-lite"/>
    </source>
</evidence>
<reference evidence="2 3" key="1">
    <citation type="submission" date="2018-11" db="EMBL/GenBank/DDBJ databases">
        <title>Genome sequence of Apiotrichum porosum DSM 27194.</title>
        <authorList>
            <person name="Aliyu H."/>
            <person name="Gorte O."/>
            <person name="Ochsenreither K."/>
        </authorList>
    </citation>
    <scope>NUCLEOTIDE SEQUENCE [LARGE SCALE GENOMIC DNA]</scope>
    <source>
        <strain evidence="2 3">DSM 27194</strain>
    </source>
</reference>
<evidence type="ECO:0000313" key="2">
    <source>
        <dbReference type="EMBL" id="RSH82700.1"/>
    </source>
</evidence>
<dbReference type="EMBL" id="RSCE01000005">
    <property type="protein sequence ID" value="RSH82700.1"/>
    <property type="molecule type" value="Genomic_DNA"/>
</dbReference>
<dbReference type="RefSeq" id="XP_028476932.1">
    <property type="nucleotide sequence ID" value="XM_028623039.1"/>
</dbReference>
<keyword evidence="3" id="KW-1185">Reference proteome</keyword>
<name>A0A427XV41_9TREE</name>
<sequence length="173" mass="19682">MSSADTHPQMEVLSDHSRFESTIIYHSAIAAATNSVLANQLDTDTLTPGMASMILDQNERLIALLSDLVERKDAADRVERERRQRDKDNKGKRGSVRFVDPRPVSMPLPQSLSVTAASPKAQQRRQHRVGSFYRRMVDRVTVKFHKHKGKTLKREAGKDRAASTLDKEDFLRW</sequence>